<organism evidence="1 2">
    <name type="scientific">Streptosporangium lutulentum</name>
    <dbReference type="NCBI Taxonomy" id="1461250"/>
    <lineage>
        <taxon>Bacteria</taxon>
        <taxon>Bacillati</taxon>
        <taxon>Actinomycetota</taxon>
        <taxon>Actinomycetes</taxon>
        <taxon>Streptosporangiales</taxon>
        <taxon>Streptosporangiaceae</taxon>
        <taxon>Streptosporangium</taxon>
    </lineage>
</organism>
<comment type="caution">
    <text evidence="1">The sequence shown here is derived from an EMBL/GenBank/DDBJ whole genome shotgun (WGS) entry which is preliminary data.</text>
</comment>
<dbReference type="EMBL" id="JAUSQU010000001">
    <property type="protein sequence ID" value="MDP9848140.1"/>
    <property type="molecule type" value="Genomic_DNA"/>
</dbReference>
<accession>A0ABT9QN32</accession>
<name>A0ABT9QN32_9ACTN</name>
<dbReference type="Proteomes" id="UP001225356">
    <property type="component" value="Unassembled WGS sequence"/>
</dbReference>
<evidence type="ECO:0000313" key="2">
    <source>
        <dbReference type="Proteomes" id="UP001225356"/>
    </source>
</evidence>
<evidence type="ECO:0000313" key="1">
    <source>
        <dbReference type="EMBL" id="MDP9848140.1"/>
    </source>
</evidence>
<sequence length="75" mass="8177">MLRVDPRRRGHLVGIIDNLADRIEAATANNWLGEVQALQVSLDAAKAKLTTLDRINRTQDGKPIHLGMPILGVPA</sequence>
<keyword evidence="2" id="KW-1185">Reference proteome</keyword>
<dbReference type="RefSeq" id="WP_307565238.1">
    <property type="nucleotide sequence ID" value="NZ_JAUSQU010000001.1"/>
</dbReference>
<gene>
    <name evidence="1" type="ORF">J2853_007351</name>
</gene>
<protein>
    <submittedName>
        <fullName evidence="1">Uncharacterized protein</fullName>
    </submittedName>
</protein>
<proteinExistence type="predicted"/>
<reference evidence="1 2" key="1">
    <citation type="submission" date="2023-07" db="EMBL/GenBank/DDBJ databases">
        <title>Sequencing the genomes of 1000 actinobacteria strains.</title>
        <authorList>
            <person name="Klenk H.-P."/>
        </authorList>
    </citation>
    <scope>NUCLEOTIDE SEQUENCE [LARGE SCALE GENOMIC DNA]</scope>
    <source>
        <strain evidence="1 2">DSM 46740</strain>
    </source>
</reference>